<dbReference type="InterPro" id="IPR014223">
    <property type="entry name" value="ABC_CydC/D"/>
</dbReference>
<sequence length="1047" mass="109785">MSSPSRGTPALNRPGSGPLGALPSGARRALATCVLLSFLTAMALVAQAWSLSSALTGHGMLWVLAVAVVARALLGWATQVVAARAAAGAKEELRASVVSTAMDCGPEWITEQGPASLTVLATKGLDALDGYFTSYLPALVNAAVVPVSVGAAVLFADWPSAVVVAVTLPLVPVFAILIGLWTKTRVAEAADASARLSAHMLELIRALPVLTAFRRASAQAAAVRRVSDQHRRTTLSTLRAAFASALVLELVATLSVAVIAVIIGVRLVSGELTLSVGLFVLILAPECYFPLRAAGAAHHASEDGLEAVRRVHGLLGPRRPVDSRYQPGEQVSVRVKELRVARRAGFAPDGISFELRPGELVRLDSASGSGKSTTIAALLGFVRPDAGSIEIDGCADDEAWRRIVAWVPQRPAFACETVADELRLAVSDRNVPPTVPELREVADLAVAGHLLERRVIELSTGERQRVAIARALLRVRRGARVLLLDEPTAQLDSATAGRVMAAIHQVRDDGVAVLLATHRKTAVTQEAPEPVAVATSTMDSSGTTAKPRLTRRMVFGALLGAFALASGVALTATSAWLIAKAAEQPPILTLSVAIVGVRTFGLARAGLRYAERLVTHDAAFRAAIDLRVRLWDRLVALGPARTAGMARGEGLRKLVDDVDTVRDLTPRVLVPPLVAAVVCGIAVTIQAVISPVAGLALAVAVLLGGIGAPWLARTLEHRATLALAENRRQIAATILALLEAAPELIVFGADRQWRADIEAQDAELTARARRQAFGAGAATALITLVTGAAAVVGAASGNPVLALVPLALVEVLAMLPPATQHRAALYTAYTRLGTLLDETLEPHGQPNRGVGISLKNVDVRWPGAVEPSLRDVTLDIPAGAHVAVLGPSGAGKSTLLALLLGFLPAERGVAQVPERVAWCPQEPQLVSTTIRENLRLGDPHACDEQLADALTRAGLGRWRSRLGERVGPVSGGEADRLALARALVAVPHSDLVVLDEPTAHLDVGTARTVLAGLAESLRGRTLIHVTHRPEEAVEADMVIRVAQGRVA</sequence>
<dbReference type="SUPFAM" id="SSF52540">
    <property type="entry name" value="P-loop containing nucleoside triphosphate hydrolases"/>
    <property type="match status" value="2"/>
</dbReference>
<feature type="transmembrane region" description="Helical" evidence="7">
    <location>
        <begin position="161"/>
        <end position="181"/>
    </location>
</feature>
<dbReference type="GO" id="GO:0005886">
    <property type="term" value="C:plasma membrane"/>
    <property type="evidence" value="ECO:0007669"/>
    <property type="project" value="UniProtKB-SubCell"/>
</dbReference>
<feature type="domain" description="ABC transmembrane type-1" evidence="9">
    <location>
        <begin position="29"/>
        <end position="295"/>
    </location>
</feature>
<evidence type="ECO:0000256" key="5">
    <source>
        <dbReference type="ARBA" id="ARBA00022989"/>
    </source>
</evidence>
<feature type="transmembrane region" description="Helical" evidence="7">
    <location>
        <begin position="240"/>
        <end position="266"/>
    </location>
</feature>
<dbReference type="InterPro" id="IPR014216">
    <property type="entry name" value="ABC_transptr_CydD"/>
</dbReference>
<dbReference type="Gene3D" id="1.20.1560.10">
    <property type="entry name" value="ABC transporter type 1, transmembrane domain"/>
    <property type="match status" value="2"/>
</dbReference>
<keyword evidence="3" id="KW-0547">Nucleotide-binding</keyword>
<dbReference type="InterPro" id="IPR003439">
    <property type="entry name" value="ABC_transporter-like_ATP-bd"/>
</dbReference>
<dbReference type="InterPro" id="IPR036640">
    <property type="entry name" value="ABC1_TM_sf"/>
</dbReference>
<evidence type="ECO:0000256" key="3">
    <source>
        <dbReference type="ARBA" id="ARBA00022741"/>
    </source>
</evidence>
<keyword evidence="5 7" id="KW-1133">Transmembrane helix</keyword>
<feature type="transmembrane region" description="Helical" evidence="7">
    <location>
        <begin position="695"/>
        <end position="712"/>
    </location>
</feature>
<dbReference type="CDD" id="cd18584">
    <property type="entry name" value="ABC_6TM_AarD_CydD"/>
    <property type="match status" value="1"/>
</dbReference>
<dbReference type="OrthoDB" id="9806127at2"/>
<feature type="transmembrane region" description="Helical" evidence="7">
    <location>
        <begin position="135"/>
        <end position="155"/>
    </location>
</feature>
<dbReference type="SMART" id="SM00382">
    <property type="entry name" value="AAA"/>
    <property type="match status" value="2"/>
</dbReference>
<keyword evidence="4 10" id="KW-0067">ATP-binding</keyword>
<feature type="domain" description="ABC transmembrane type-1" evidence="9">
    <location>
        <begin position="554"/>
        <end position="797"/>
    </location>
</feature>
<dbReference type="InterPro" id="IPR027417">
    <property type="entry name" value="P-loop_NTPase"/>
</dbReference>
<evidence type="ECO:0000256" key="1">
    <source>
        <dbReference type="ARBA" id="ARBA00004651"/>
    </source>
</evidence>
<dbReference type="PROSITE" id="PS50893">
    <property type="entry name" value="ABC_TRANSPORTER_2"/>
    <property type="match status" value="2"/>
</dbReference>
<dbReference type="NCBIfam" id="TIGR02857">
    <property type="entry name" value="CydD"/>
    <property type="match status" value="1"/>
</dbReference>
<evidence type="ECO:0000256" key="7">
    <source>
        <dbReference type="SAM" id="Phobius"/>
    </source>
</evidence>
<dbReference type="GO" id="GO:0045454">
    <property type="term" value="P:cell redox homeostasis"/>
    <property type="evidence" value="ECO:0007669"/>
    <property type="project" value="InterPro"/>
</dbReference>
<dbReference type="CDD" id="cd03228">
    <property type="entry name" value="ABCC_MRP_Like"/>
    <property type="match status" value="2"/>
</dbReference>
<dbReference type="InterPro" id="IPR039421">
    <property type="entry name" value="Type_1_exporter"/>
</dbReference>
<dbReference type="GO" id="GO:0016887">
    <property type="term" value="F:ATP hydrolysis activity"/>
    <property type="evidence" value="ECO:0007669"/>
    <property type="project" value="InterPro"/>
</dbReference>
<dbReference type="InterPro" id="IPR011527">
    <property type="entry name" value="ABC1_TM_dom"/>
</dbReference>
<dbReference type="Gene3D" id="3.40.50.300">
    <property type="entry name" value="P-loop containing nucleotide triphosphate hydrolases"/>
    <property type="match status" value="2"/>
</dbReference>
<comment type="subcellular location">
    <subcellularLocation>
        <location evidence="1">Cell membrane</location>
        <topology evidence="1">Multi-pass membrane protein</topology>
    </subcellularLocation>
</comment>
<dbReference type="Pfam" id="PF00005">
    <property type="entry name" value="ABC_tran"/>
    <property type="match status" value="2"/>
</dbReference>
<accession>A0A4R2JYV0</accession>
<feature type="domain" description="ABC transporter" evidence="8">
    <location>
        <begin position="854"/>
        <end position="1047"/>
    </location>
</feature>
<dbReference type="GO" id="GO:0005524">
    <property type="term" value="F:ATP binding"/>
    <property type="evidence" value="ECO:0007669"/>
    <property type="project" value="UniProtKB-KW"/>
</dbReference>
<feature type="transmembrane region" description="Helical" evidence="7">
    <location>
        <begin position="29"/>
        <end position="49"/>
    </location>
</feature>
<dbReference type="AlphaFoldDB" id="A0A4R2JYV0"/>
<dbReference type="PANTHER" id="PTHR24221:SF590">
    <property type="entry name" value="COMPONENT LINKED WITH THE ASSEMBLY OF CYTOCHROME' TRANSPORT TRANSMEMBRANE ATP-BINDING PROTEIN ABC TRANSPORTER CYDD-RELATED"/>
    <property type="match status" value="1"/>
</dbReference>
<gene>
    <name evidence="10" type="ORF">EV192_101293</name>
</gene>
<dbReference type="GO" id="GO:0042883">
    <property type="term" value="P:cysteine transport"/>
    <property type="evidence" value="ECO:0007669"/>
    <property type="project" value="InterPro"/>
</dbReference>
<feature type="transmembrane region" description="Helical" evidence="7">
    <location>
        <begin position="554"/>
        <end position="579"/>
    </location>
</feature>
<protein>
    <submittedName>
        <fullName evidence="10">ATP-binding cassette subfamily C protein CydCD</fullName>
    </submittedName>
</protein>
<keyword evidence="2 7" id="KW-0812">Transmembrane</keyword>
<evidence type="ECO:0000256" key="4">
    <source>
        <dbReference type="ARBA" id="ARBA00022840"/>
    </source>
</evidence>
<dbReference type="PROSITE" id="PS50929">
    <property type="entry name" value="ABC_TM1F"/>
    <property type="match status" value="2"/>
</dbReference>
<keyword evidence="11" id="KW-1185">Reference proteome</keyword>
<evidence type="ECO:0000259" key="8">
    <source>
        <dbReference type="PROSITE" id="PS50893"/>
    </source>
</evidence>
<feature type="transmembrane region" description="Helical" evidence="7">
    <location>
        <begin position="272"/>
        <end position="291"/>
    </location>
</feature>
<dbReference type="GO" id="GO:0034775">
    <property type="term" value="P:glutathione transmembrane transport"/>
    <property type="evidence" value="ECO:0007669"/>
    <property type="project" value="InterPro"/>
</dbReference>
<feature type="transmembrane region" description="Helical" evidence="7">
    <location>
        <begin position="772"/>
        <end position="794"/>
    </location>
</feature>
<evidence type="ECO:0000256" key="6">
    <source>
        <dbReference type="ARBA" id="ARBA00023136"/>
    </source>
</evidence>
<evidence type="ECO:0000256" key="2">
    <source>
        <dbReference type="ARBA" id="ARBA00022692"/>
    </source>
</evidence>
<dbReference type="SUPFAM" id="SSF90123">
    <property type="entry name" value="ABC transporter transmembrane region"/>
    <property type="match status" value="2"/>
</dbReference>
<dbReference type="EMBL" id="SLWS01000001">
    <property type="protein sequence ID" value="TCO64517.1"/>
    <property type="molecule type" value="Genomic_DNA"/>
</dbReference>
<evidence type="ECO:0000313" key="10">
    <source>
        <dbReference type="EMBL" id="TCO64517.1"/>
    </source>
</evidence>
<keyword evidence="6 7" id="KW-0472">Membrane</keyword>
<dbReference type="NCBIfam" id="TIGR02868">
    <property type="entry name" value="CydC"/>
    <property type="match status" value="1"/>
</dbReference>
<dbReference type="PANTHER" id="PTHR24221">
    <property type="entry name" value="ATP-BINDING CASSETTE SUB-FAMILY B"/>
    <property type="match status" value="1"/>
</dbReference>
<feature type="transmembrane region" description="Helical" evidence="7">
    <location>
        <begin position="668"/>
        <end position="689"/>
    </location>
</feature>
<proteinExistence type="predicted"/>
<feature type="transmembrane region" description="Helical" evidence="7">
    <location>
        <begin position="585"/>
        <end position="603"/>
    </location>
</feature>
<dbReference type="Pfam" id="PF00664">
    <property type="entry name" value="ABC_membrane"/>
    <property type="match status" value="1"/>
</dbReference>
<evidence type="ECO:0000259" key="9">
    <source>
        <dbReference type="PROSITE" id="PS50929"/>
    </source>
</evidence>
<name>A0A4R2JYV0_9PSEU</name>
<dbReference type="GO" id="GO:0140359">
    <property type="term" value="F:ABC-type transporter activity"/>
    <property type="evidence" value="ECO:0007669"/>
    <property type="project" value="InterPro"/>
</dbReference>
<organism evidence="10 11">
    <name type="scientific">Actinocrispum wychmicini</name>
    <dbReference type="NCBI Taxonomy" id="1213861"/>
    <lineage>
        <taxon>Bacteria</taxon>
        <taxon>Bacillati</taxon>
        <taxon>Actinomycetota</taxon>
        <taxon>Actinomycetes</taxon>
        <taxon>Pseudonocardiales</taxon>
        <taxon>Pseudonocardiaceae</taxon>
        <taxon>Actinocrispum</taxon>
    </lineage>
</organism>
<feature type="transmembrane region" description="Helical" evidence="7">
    <location>
        <begin position="55"/>
        <end position="74"/>
    </location>
</feature>
<dbReference type="InterPro" id="IPR003593">
    <property type="entry name" value="AAA+_ATPase"/>
</dbReference>
<comment type="caution">
    <text evidence="10">The sequence shown here is derived from an EMBL/GenBank/DDBJ whole genome shotgun (WGS) entry which is preliminary data.</text>
</comment>
<reference evidence="10 11" key="1">
    <citation type="submission" date="2019-03" db="EMBL/GenBank/DDBJ databases">
        <title>Genomic Encyclopedia of Type Strains, Phase IV (KMG-IV): sequencing the most valuable type-strain genomes for metagenomic binning, comparative biology and taxonomic classification.</title>
        <authorList>
            <person name="Goeker M."/>
        </authorList>
    </citation>
    <scope>NUCLEOTIDE SEQUENCE [LARGE SCALE GENOMIC DNA]</scope>
    <source>
        <strain evidence="10 11">DSM 45934</strain>
    </source>
</reference>
<dbReference type="Proteomes" id="UP000295680">
    <property type="component" value="Unassembled WGS sequence"/>
</dbReference>
<feature type="domain" description="ABC transporter" evidence="8">
    <location>
        <begin position="333"/>
        <end position="560"/>
    </location>
</feature>
<evidence type="ECO:0000313" key="11">
    <source>
        <dbReference type="Proteomes" id="UP000295680"/>
    </source>
</evidence>
<dbReference type="RefSeq" id="WP_132110319.1">
    <property type="nucleotide sequence ID" value="NZ_SLWS01000001.1"/>
</dbReference>